<name>A0ABD2PSB0_9PLAT</name>
<protein>
    <submittedName>
        <fullName evidence="1">Uncharacterized protein</fullName>
    </submittedName>
</protein>
<feature type="non-terminal residue" evidence="1">
    <location>
        <position position="1"/>
    </location>
</feature>
<comment type="caution">
    <text evidence="1">The sequence shown here is derived from an EMBL/GenBank/DDBJ whole genome shotgun (WGS) entry which is preliminary data.</text>
</comment>
<dbReference type="EMBL" id="JBJKFK010003387">
    <property type="protein sequence ID" value="KAL3309958.1"/>
    <property type="molecule type" value="Genomic_DNA"/>
</dbReference>
<evidence type="ECO:0000313" key="1">
    <source>
        <dbReference type="EMBL" id="KAL3309958.1"/>
    </source>
</evidence>
<accession>A0ABD2PSB0</accession>
<evidence type="ECO:0000313" key="2">
    <source>
        <dbReference type="Proteomes" id="UP001626550"/>
    </source>
</evidence>
<dbReference type="AlphaFoldDB" id="A0ABD2PSB0"/>
<keyword evidence="2" id="KW-1185">Reference proteome</keyword>
<reference evidence="1 2" key="1">
    <citation type="submission" date="2024-11" db="EMBL/GenBank/DDBJ databases">
        <title>Adaptive evolution of stress response genes in parasites aligns with host niche diversity.</title>
        <authorList>
            <person name="Hahn C."/>
            <person name="Resl P."/>
        </authorList>
    </citation>
    <scope>NUCLEOTIDE SEQUENCE [LARGE SCALE GENOMIC DNA]</scope>
    <source>
        <strain evidence="1">EGGRZ-B1_66</strain>
        <tissue evidence="1">Body</tissue>
    </source>
</reference>
<gene>
    <name evidence="1" type="ORF">Ciccas_011487</name>
</gene>
<proteinExistence type="predicted"/>
<organism evidence="1 2">
    <name type="scientific">Cichlidogyrus casuarinus</name>
    <dbReference type="NCBI Taxonomy" id="1844966"/>
    <lineage>
        <taxon>Eukaryota</taxon>
        <taxon>Metazoa</taxon>
        <taxon>Spiralia</taxon>
        <taxon>Lophotrochozoa</taxon>
        <taxon>Platyhelminthes</taxon>
        <taxon>Monogenea</taxon>
        <taxon>Monopisthocotylea</taxon>
        <taxon>Dactylogyridea</taxon>
        <taxon>Ancyrocephalidae</taxon>
        <taxon>Cichlidogyrus</taxon>
    </lineage>
</organism>
<dbReference type="Proteomes" id="UP001626550">
    <property type="component" value="Unassembled WGS sequence"/>
</dbReference>
<sequence>LKYESDRSNEITSTQFSVNVKPWDAAHIYHRLKFHFQITRANVDYLNFTIDFSEKLVDLLSPGNSCKLSLNCISPVRLSRVEFDGPKRKESVAVDWVYFPAYQKSSSYEKECDYGRLTQLSNLPLSSRSAWITPSVQLSEAFRDLGTVQAISIEKDERCGSNSGREHLGEMATYTREFFAGTVLRVEIKEAFRKHLKLLIHGKPTSPRTHSLFA</sequence>